<reference evidence="1" key="2">
    <citation type="journal article" date="2021" name="Microbiome">
        <title>Successional dynamics and alternative stable states in a saline activated sludge microbial community over 9 years.</title>
        <authorList>
            <person name="Wang Y."/>
            <person name="Ye J."/>
            <person name="Ju F."/>
            <person name="Liu L."/>
            <person name="Boyd J.A."/>
            <person name="Deng Y."/>
            <person name="Parks D.H."/>
            <person name="Jiang X."/>
            <person name="Yin X."/>
            <person name="Woodcroft B.J."/>
            <person name="Tyson G.W."/>
            <person name="Hugenholtz P."/>
            <person name="Polz M.F."/>
            <person name="Zhang T."/>
        </authorList>
    </citation>
    <scope>NUCLEOTIDE SEQUENCE</scope>
    <source>
        <strain evidence="1">HKST-UBA15</strain>
    </source>
</reference>
<reference evidence="1" key="1">
    <citation type="submission" date="2020-04" db="EMBL/GenBank/DDBJ databases">
        <authorList>
            <person name="Zhang T."/>
        </authorList>
    </citation>
    <scope>NUCLEOTIDE SEQUENCE</scope>
    <source>
        <strain evidence="1">HKST-UBA15</strain>
    </source>
</reference>
<evidence type="ECO:0000313" key="2">
    <source>
        <dbReference type="Proteomes" id="UP000745577"/>
    </source>
</evidence>
<gene>
    <name evidence="1" type="ORF">KC675_01310</name>
</gene>
<evidence type="ECO:0000313" key="1">
    <source>
        <dbReference type="EMBL" id="MCA9379796.1"/>
    </source>
</evidence>
<dbReference type="AlphaFoldDB" id="A0A955I783"/>
<dbReference type="EMBL" id="JAGQLL010000013">
    <property type="protein sequence ID" value="MCA9379796.1"/>
    <property type="molecule type" value="Genomic_DNA"/>
</dbReference>
<organism evidence="1 2">
    <name type="scientific">Candidatus Dojkabacteria bacterium</name>
    <dbReference type="NCBI Taxonomy" id="2099670"/>
    <lineage>
        <taxon>Bacteria</taxon>
        <taxon>Candidatus Dojkabacteria</taxon>
    </lineage>
</organism>
<dbReference type="Proteomes" id="UP000745577">
    <property type="component" value="Unassembled WGS sequence"/>
</dbReference>
<protein>
    <submittedName>
        <fullName evidence="1">Uncharacterized protein</fullName>
    </submittedName>
</protein>
<sequence>MRKVKKDKNQIILTRNTKVSELKELYGIELSVDPNTKLGDYLREGGFPSLVDMMVEGDK</sequence>
<comment type="caution">
    <text evidence="1">The sequence shown here is derived from an EMBL/GenBank/DDBJ whole genome shotgun (WGS) entry which is preliminary data.</text>
</comment>
<name>A0A955I783_9BACT</name>
<proteinExistence type="predicted"/>
<accession>A0A955I783</accession>